<reference evidence="3" key="1">
    <citation type="submission" date="2022-05" db="EMBL/GenBank/DDBJ databases">
        <authorList>
            <person name="Pankratov T."/>
        </authorList>
    </citation>
    <scope>NUCLEOTIDE SEQUENCE</scope>
    <source>
        <strain evidence="3">BP6-180914</strain>
    </source>
</reference>
<protein>
    <submittedName>
        <fullName evidence="3">Glycosyltransferase family 4 protein</fullName>
    </submittedName>
</protein>
<evidence type="ECO:0000313" key="4">
    <source>
        <dbReference type="Proteomes" id="UP001165667"/>
    </source>
</evidence>
<evidence type="ECO:0000313" key="3">
    <source>
        <dbReference type="EMBL" id="MCW6511080.1"/>
    </source>
</evidence>
<dbReference type="GO" id="GO:0016758">
    <property type="term" value="F:hexosyltransferase activity"/>
    <property type="evidence" value="ECO:0007669"/>
    <property type="project" value="TreeGrafter"/>
</dbReference>
<keyword evidence="4" id="KW-1185">Reference proteome</keyword>
<dbReference type="PANTHER" id="PTHR45947:SF3">
    <property type="entry name" value="SULFOQUINOVOSYL TRANSFERASE SQD2"/>
    <property type="match status" value="1"/>
</dbReference>
<dbReference type="InterPro" id="IPR050194">
    <property type="entry name" value="Glycosyltransferase_grp1"/>
</dbReference>
<dbReference type="AlphaFoldDB" id="A0AA41Z676"/>
<dbReference type="InterPro" id="IPR001296">
    <property type="entry name" value="Glyco_trans_1"/>
</dbReference>
<feature type="domain" description="Glycosyltransferase subfamily 4-like N-terminal" evidence="2">
    <location>
        <begin position="14"/>
        <end position="177"/>
    </location>
</feature>
<gene>
    <name evidence="3" type="ORF">M8523_24025</name>
</gene>
<dbReference type="Proteomes" id="UP001165667">
    <property type="component" value="Unassembled WGS sequence"/>
</dbReference>
<feature type="domain" description="Glycosyl transferase family 1" evidence="1">
    <location>
        <begin position="189"/>
        <end position="327"/>
    </location>
</feature>
<proteinExistence type="predicted"/>
<dbReference type="CDD" id="cd03801">
    <property type="entry name" value="GT4_PimA-like"/>
    <property type="match status" value="1"/>
</dbReference>
<comment type="caution">
    <text evidence="3">The sequence shown here is derived from an EMBL/GenBank/DDBJ whole genome shotgun (WGS) entry which is preliminary data.</text>
</comment>
<dbReference type="Gene3D" id="3.40.50.2000">
    <property type="entry name" value="Glycogen Phosphorylase B"/>
    <property type="match status" value="2"/>
</dbReference>
<dbReference type="InterPro" id="IPR028098">
    <property type="entry name" value="Glyco_trans_4-like_N"/>
</dbReference>
<dbReference type="SUPFAM" id="SSF53756">
    <property type="entry name" value="UDP-Glycosyltransferase/glycogen phosphorylase"/>
    <property type="match status" value="1"/>
</dbReference>
<dbReference type="Pfam" id="PF13439">
    <property type="entry name" value="Glyco_transf_4"/>
    <property type="match status" value="1"/>
</dbReference>
<evidence type="ECO:0000259" key="2">
    <source>
        <dbReference type="Pfam" id="PF13439"/>
    </source>
</evidence>
<name>A0AA41Z676_9HYPH</name>
<dbReference type="RefSeq" id="WP_282587459.1">
    <property type="nucleotide sequence ID" value="NZ_JAMOIM010000021.1"/>
</dbReference>
<sequence length="383" mass="41510">MKVIHVVRQFAPSIGGLEEAVLKLCLTLQKRGVETAVVTLDRIANGGPERLPGLAAVQGVEVRRIPFRGSFRYPVAPAVLSRIGDADIVHVHGIDFFFDFLAATRWIHRRPLVASTHGGFFHTAFAQQLKRAFFQTATRTSAHAYRTIFASSDSDLDLFRPIAARKLMLAANGVDFQKWRDRGSRRPIRTLLYIGRFSSNKNLAALFPVLCALRKIDPSWSLIIAGRPWDVTTAELREGARSHAMTDAVTILDSPSDNEIAAAIGHASYIVSASRHEGFGISIVEGLSAGLVPVLSRIPPFAKLIGDAGLGLLTDFDAAPAAAASIEAQHLSLLDRSAEMRATALASVDRYSWDAAADIMHRAYTAALDRRANAPTVTAAPLS</sequence>
<dbReference type="Pfam" id="PF00534">
    <property type="entry name" value="Glycos_transf_1"/>
    <property type="match status" value="1"/>
</dbReference>
<accession>A0AA41Z676</accession>
<dbReference type="EMBL" id="JAMOIM010000021">
    <property type="protein sequence ID" value="MCW6511080.1"/>
    <property type="molecule type" value="Genomic_DNA"/>
</dbReference>
<dbReference type="PANTHER" id="PTHR45947">
    <property type="entry name" value="SULFOQUINOVOSYL TRANSFERASE SQD2"/>
    <property type="match status" value="1"/>
</dbReference>
<evidence type="ECO:0000259" key="1">
    <source>
        <dbReference type="Pfam" id="PF00534"/>
    </source>
</evidence>
<organism evidence="3 4">
    <name type="scientific">Lichenifustis flavocetrariae</name>
    <dbReference type="NCBI Taxonomy" id="2949735"/>
    <lineage>
        <taxon>Bacteria</taxon>
        <taxon>Pseudomonadati</taxon>
        <taxon>Pseudomonadota</taxon>
        <taxon>Alphaproteobacteria</taxon>
        <taxon>Hyphomicrobiales</taxon>
        <taxon>Lichenihabitantaceae</taxon>
        <taxon>Lichenifustis</taxon>
    </lineage>
</organism>